<feature type="transmembrane region" description="Helical" evidence="5">
    <location>
        <begin position="96"/>
        <end position="112"/>
    </location>
</feature>
<reference evidence="7 8" key="1">
    <citation type="submission" date="2018-06" db="EMBL/GenBank/DDBJ databases">
        <title>Extensive metabolic versatility and redundancy in microbially diverse, dynamic hydrothermal sediments.</title>
        <authorList>
            <person name="Dombrowski N."/>
            <person name="Teske A."/>
            <person name="Baker B.J."/>
        </authorList>
    </citation>
    <scope>NUCLEOTIDE SEQUENCE [LARGE SCALE GENOMIC DNA]</scope>
    <source>
        <strain evidence="7">B35_G9</strain>
    </source>
</reference>
<feature type="transmembrane region" description="Helical" evidence="5">
    <location>
        <begin position="375"/>
        <end position="393"/>
    </location>
</feature>
<evidence type="ECO:0000256" key="5">
    <source>
        <dbReference type="SAM" id="Phobius"/>
    </source>
</evidence>
<evidence type="ECO:0000256" key="4">
    <source>
        <dbReference type="ARBA" id="ARBA00023136"/>
    </source>
</evidence>
<gene>
    <name evidence="7" type="ORF">DRP44_06695</name>
</gene>
<feature type="domain" description="O-antigen ligase-related" evidence="6">
    <location>
        <begin position="190"/>
        <end position="328"/>
    </location>
</feature>
<dbReference type="GO" id="GO:0016020">
    <property type="term" value="C:membrane"/>
    <property type="evidence" value="ECO:0007669"/>
    <property type="project" value="UniProtKB-SubCell"/>
</dbReference>
<feature type="transmembrane region" description="Helical" evidence="5">
    <location>
        <begin position="35"/>
        <end position="54"/>
    </location>
</feature>
<feature type="non-terminal residue" evidence="7">
    <location>
        <position position="408"/>
    </location>
</feature>
<feature type="transmembrane region" description="Helical" evidence="5">
    <location>
        <begin position="320"/>
        <end position="340"/>
    </location>
</feature>
<evidence type="ECO:0000259" key="6">
    <source>
        <dbReference type="Pfam" id="PF04932"/>
    </source>
</evidence>
<evidence type="ECO:0000256" key="1">
    <source>
        <dbReference type="ARBA" id="ARBA00004141"/>
    </source>
</evidence>
<feature type="transmembrane region" description="Helical" evidence="5">
    <location>
        <begin position="205"/>
        <end position="221"/>
    </location>
</feature>
<feature type="transmembrane region" description="Helical" evidence="5">
    <location>
        <begin position="352"/>
        <end position="369"/>
    </location>
</feature>
<keyword evidence="4 5" id="KW-0472">Membrane</keyword>
<dbReference type="Proteomes" id="UP000282321">
    <property type="component" value="Unassembled WGS sequence"/>
</dbReference>
<feature type="transmembrane region" description="Helical" evidence="5">
    <location>
        <begin position="66"/>
        <end position="90"/>
    </location>
</feature>
<dbReference type="PANTHER" id="PTHR37422:SF13">
    <property type="entry name" value="LIPOPOLYSACCHARIDE BIOSYNTHESIS PROTEIN PA4999-RELATED"/>
    <property type="match status" value="1"/>
</dbReference>
<dbReference type="EMBL" id="QNBC01000100">
    <property type="protein sequence ID" value="RKX65264.1"/>
    <property type="molecule type" value="Genomic_DNA"/>
</dbReference>
<dbReference type="InterPro" id="IPR051533">
    <property type="entry name" value="WaaL-like"/>
</dbReference>
<evidence type="ECO:0000313" key="7">
    <source>
        <dbReference type="EMBL" id="RKX65264.1"/>
    </source>
</evidence>
<feature type="transmembrane region" description="Helical" evidence="5">
    <location>
        <begin position="154"/>
        <end position="171"/>
    </location>
</feature>
<comment type="subcellular location">
    <subcellularLocation>
        <location evidence="1">Membrane</location>
        <topology evidence="1">Multi-pass membrane protein</topology>
    </subcellularLocation>
</comment>
<feature type="transmembrane region" description="Helical" evidence="5">
    <location>
        <begin position="183"/>
        <end position="199"/>
    </location>
</feature>
<feature type="transmembrane region" description="Helical" evidence="5">
    <location>
        <begin position="119"/>
        <end position="142"/>
    </location>
</feature>
<dbReference type="AlphaFoldDB" id="A0A660S611"/>
<feature type="transmembrane region" description="Helical" evidence="5">
    <location>
        <begin position="12"/>
        <end position="29"/>
    </location>
</feature>
<evidence type="ECO:0000256" key="3">
    <source>
        <dbReference type="ARBA" id="ARBA00022989"/>
    </source>
</evidence>
<accession>A0A660S611</accession>
<keyword evidence="2 5" id="KW-0812">Transmembrane</keyword>
<dbReference type="InterPro" id="IPR007016">
    <property type="entry name" value="O-antigen_ligase-rel_domated"/>
</dbReference>
<name>A0A660S611_UNCT6</name>
<evidence type="ECO:0000313" key="8">
    <source>
        <dbReference type="Proteomes" id="UP000282321"/>
    </source>
</evidence>
<proteinExistence type="predicted"/>
<dbReference type="PANTHER" id="PTHR37422">
    <property type="entry name" value="TEICHURONIC ACID BIOSYNTHESIS PROTEIN TUAE"/>
    <property type="match status" value="1"/>
</dbReference>
<organism evidence="7 8">
    <name type="scientific">candidate division TA06 bacterium</name>
    <dbReference type="NCBI Taxonomy" id="2250710"/>
    <lineage>
        <taxon>Bacteria</taxon>
        <taxon>Bacteria division TA06</taxon>
    </lineage>
</organism>
<sequence>MSYILRFKNSIWIPTFTILLFIASAFFNRGGESFYWLRLWEFFLLTSIMISVLYETHDREISLNYNGSIFVFLLFIVAVIISTIFSFYTWGSISDLLEISSYVLLFFFIFMFKNRKMETLFIGTFIVLGLIDAIFVIWQHYVFHYARPAGFLRYANWNAQFILYSSVLMIYPMKLFFRKNRRFFYLFIAFLLIAIFAMILSASRMLIILIPVVLFSLGILFKKTKITVIVTAILVILVLAVPNPVSNRLLHNRNRYDMQRPKIWKMSYEIGMIRPWIGVGEGAFEDFAVMKNFPVNGEKWRYKVHAKIAHNQYLQYFANYGILGIIPYLILLSIILIYAVRKILSRSNEDSPGGFWSIIFILFTVHSFFDNPLYLPINAIFIFTATAFIVPVTKIKNYTIMKKHSLSY</sequence>
<evidence type="ECO:0000256" key="2">
    <source>
        <dbReference type="ARBA" id="ARBA00022692"/>
    </source>
</evidence>
<keyword evidence="3 5" id="KW-1133">Transmembrane helix</keyword>
<feature type="transmembrane region" description="Helical" evidence="5">
    <location>
        <begin position="228"/>
        <end position="245"/>
    </location>
</feature>
<comment type="caution">
    <text evidence="7">The sequence shown here is derived from an EMBL/GenBank/DDBJ whole genome shotgun (WGS) entry which is preliminary data.</text>
</comment>
<dbReference type="Pfam" id="PF04932">
    <property type="entry name" value="Wzy_C"/>
    <property type="match status" value="1"/>
</dbReference>
<protein>
    <recommendedName>
        <fullName evidence="6">O-antigen ligase-related domain-containing protein</fullName>
    </recommendedName>
</protein>